<accession>A0ABN3L987</accession>
<evidence type="ECO:0000313" key="2">
    <source>
        <dbReference type="EMBL" id="GAA2480084.1"/>
    </source>
</evidence>
<organism evidence="2 3">
    <name type="scientific">Streptomyces graminearus</name>
    <dbReference type="NCBI Taxonomy" id="284030"/>
    <lineage>
        <taxon>Bacteria</taxon>
        <taxon>Bacillati</taxon>
        <taxon>Actinomycetota</taxon>
        <taxon>Actinomycetes</taxon>
        <taxon>Kitasatosporales</taxon>
        <taxon>Streptomycetaceae</taxon>
        <taxon>Streptomyces</taxon>
    </lineage>
</organism>
<name>A0ABN3L987_9ACTN</name>
<dbReference type="SUPFAM" id="SSF54427">
    <property type="entry name" value="NTF2-like"/>
    <property type="match status" value="1"/>
</dbReference>
<comment type="caution">
    <text evidence="2">The sequence shown here is derived from an EMBL/GenBank/DDBJ whole genome shotgun (WGS) entry which is preliminary data.</text>
</comment>
<dbReference type="InterPro" id="IPR032710">
    <property type="entry name" value="NTF2-like_dom_sf"/>
</dbReference>
<evidence type="ECO:0000259" key="1">
    <source>
        <dbReference type="Pfam" id="PF13577"/>
    </source>
</evidence>
<dbReference type="Proteomes" id="UP001501721">
    <property type="component" value="Unassembled WGS sequence"/>
</dbReference>
<sequence>MFIGSGEPAEGAEAVERVLRDTVILYEDGTPRTHHAVSNLAVEVDEELGVATARSCVTVFQALPELPLQAIAAGRYEDRFERRGGRWEFEGALAGVRGAVHRDPPASVLKAALAAAVRNASFSFVALTV</sequence>
<dbReference type="InterPro" id="IPR037401">
    <property type="entry name" value="SnoaL-like"/>
</dbReference>
<feature type="domain" description="SnoaL-like" evidence="1">
    <location>
        <begin position="7"/>
        <end position="89"/>
    </location>
</feature>
<protein>
    <recommendedName>
        <fullName evidence="1">SnoaL-like domain-containing protein</fullName>
    </recommendedName>
</protein>
<keyword evidence="3" id="KW-1185">Reference proteome</keyword>
<proteinExistence type="predicted"/>
<dbReference type="RefSeq" id="WP_428836538.1">
    <property type="nucleotide sequence ID" value="NZ_BAAATL010000010.1"/>
</dbReference>
<gene>
    <name evidence="2" type="ORF">GCM10010422_25660</name>
</gene>
<dbReference type="Pfam" id="PF13577">
    <property type="entry name" value="SnoaL_4"/>
    <property type="match status" value="1"/>
</dbReference>
<reference evidence="2 3" key="1">
    <citation type="journal article" date="2019" name="Int. J. Syst. Evol. Microbiol.">
        <title>The Global Catalogue of Microorganisms (GCM) 10K type strain sequencing project: providing services to taxonomists for standard genome sequencing and annotation.</title>
        <authorList>
            <consortium name="The Broad Institute Genomics Platform"/>
            <consortium name="The Broad Institute Genome Sequencing Center for Infectious Disease"/>
            <person name="Wu L."/>
            <person name="Ma J."/>
        </authorList>
    </citation>
    <scope>NUCLEOTIDE SEQUENCE [LARGE SCALE GENOMIC DNA]</scope>
    <source>
        <strain evidence="2 3">JCM 6923</strain>
    </source>
</reference>
<evidence type="ECO:0000313" key="3">
    <source>
        <dbReference type="Proteomes" id="UP001501721"/>
    </source>
</evidence>
<dbReference type="Gene3D" id="3.10.450.50">
    <property type="match status" value="1"/>
</dbReference>
<dbReference type="EMBL" id="BAAATL010000010">
    <property type="protein sequence ID" value="GAA2480084.1"/>
    <property type="molecule type" value="Genomic_DNA"/>
</dbReference>